<dbReference type="GO" id="GO:0016020">
    <property type="term" value="C:membrane"/>
    <property type="evidence" value="ECO:0007669"/>
    <property type="project" value="UniProtKB-SubCell"/>
</dbReference>
<accession>A0AA41Z4Q7</accession>
<dbReference type="RefSeq" id="WP_282586806.1">
    <property type="nucleotide sequence ID" value="NZ_JAMOIM010000015.1"/>
</dbReference>
<comment type="caution">
    <text evidence="11">The sequence shown here is derived from an EMBL/GenBank/DDBJ whole genome shotgun (WGS) entry which is preliminary data.</text>
</comment>
<feature type="domain" description="Cytochrome C biogenesis protein transmembrane" evidence="9">
    <location>
        <begin position="288"/>
        <end position="502"/>
    </location>
</feature>
<dbReference type="InterPro" id="IPR035671">
    <property type="entry name" value="DsbD_gamma"/>
</dbReference>
<dbReference type="InterPro" id="IPR028250">
    <property type="entry name" value="DsbDN"/>
</dbReference>
<feature type="chain" id="PRO_5041445362" evidence="8">
    <location>
        <begin position="27"/>
        <end position="697"/>
    </location>
</feature>
<evidence type="ECO:0000256" key="7">
    <source>
        <dbReference type="SAM" id="Phobius"/>
    </source>
</evidence>
<feature type="domain" description="Thiol:disulfide interchange protein DsbD N-terminal" evidence="10">
    <location>
        <begin position="45"/>
        <end position="155"/>
    </location>
</feature>
<dbReference type="EMBL" id="JAMOIM010000015">
    <property type="protein sequence ID" value="MCW6510433.1"/>
    <property type="molecule type" value="Genomic_DNA"/>
</dbReference>
<keyword evidence="12" id="KW-1185">Reference proteome</keyword>
<feature type="transmembrane region" description="Helical" evidence="7">
    <location>
        <begin position="288"/>
        <end position="311"/>
    </location>
</feature>
<evidence type="ECO:0000256" key="8">
    <source>
        <dbReference type="SAM" id="SignalP"/>
    </source>
</evidence>
<feature type="signal peptide" evidence="8">
    <location>
        <begin position="1"/>
        <end position="26"/>
    </location>
</feature>
<name>A0AA41Z4Q7_9HYPH</name>
<dbReference type="PROSITE" id="PS00194">
    <property type="entry name" value="THIOREDOXIN_1"/>
    <property type="match status" value="1"/>
</dbReference>
<dbReference type="Gene3D" id="3.40.30.10">
    <property type="entry name" value="Glutaredoxin"/>
    <property type="match status" value="1"/>
</dbReference>
<evidence type="ECO:0000256" key="4">
    <source>
        <dbReference type="ARBA" id="ARBA00022989"/>
    </source>
</evidence>
<keyword evidence="4 7" id="KW-1133">Transmembrane helix</keyword>
<reference evidence="11" key="1">
    <citation type="submission" date="2022-05" db="EMBL/GenBank/DDBJ databases">
        <authorList>
            <person name="Pankratov T."/>
        </authorList>
    </citation>
    <scope>NUCLEOTIDE SEQUENCE</scope>
    <source>
        <strain evidence="11">BP6-180914</strain>
    </source>
</reference>
<dbReference type="InterPro" id="IPR017937">
    <property type="entry name" value="Thioredoxin_CS"/>
</dbReference>
<dbReference type="Pfam" id="PF02683">
    <property type="entry name" value="DsbD_TM"/>
    <property type="match status" value="1"/>
</dbReference>
<gene>
    <name evidence="11" type="ORF">M8523_20650</name>
</gene>
<evidence type="ECO:0000256" key="3">
    <source>
        <dbReference type="ARBA" id="ARBA00022748"/>
    </source>
</evidence>
<feature type="transmembrane region" description="Helical" evidence="7">
    <location>
        <begin position="447"/>
        <end position="468"/>
    </location>
</feature>
<comment type="subcellular location">
    <subcellularLocation>
        <location evidence="1">Membrane</location>
        <topology evidence="1">Multi-pass membrane protein</topology>
    </subcellularLocation>
</comment>
<proteinExistence type="predicted"/>
<feature type="transmembrane region" description="Helical" evidence="7">
    <location>
        <begin position="332"/>
        <end position="356"/>
    </location>
</feature>
<evidence type="ECO:0000259" key="9">
    <source>
        <dbReference type="Pfam" id="PF02683"/>
    </source>
</evidence>
<sequence length="697" mass="71410">MTRPLLLRAAYLAGTMLGVSIGPAGAAATDWIGDGQAAVRLVTASDTAKDGMVTAGLEFRYGSGWHGYWRTPGDAGIAPVLDWSASTNLKTAALSWPAPTRLIVSGLQNSVYTGQFTLPVAIGLTDHQAGTRLALSVDYAACGKVCVPKHADLALNLAAGPGAASAEAAGLAAARQSVPQLPATAGIDVVRTALEGAGPDRRLIVVLRSAAAPFMAPDLFVEGAGAGLPPPPTVQLADGDKTAVLTTSLATDPAAPLTLTVVDGPRSATFAGPGTVAPQAARPPLTRWAILGSALLGGLILNLMPCVLPILSIKLFALAGYAGAGRAAARRGALATAAGILTSFLLLATALIVLKWSGAELGWGIQFQQPWFLAGMAVLTTLFAASFFEWLPIRLPQAIARLGGSPTRGPLVGAFLSGAVSTLLATPCSAPFVGTAVGFALAGGPRAILVIFLSLGLGMSLPFLAVAIHPGLVAWLPRPGAWMVRLRQGLGLLLLGTTVWLLVVLGSVAGTVAAGGAASLLAITLALRAWVAYRGRIGEPGWPGLATAGLAMMTVAAASLPTAALPQRSEPSDSWQAFDPTAIDRLVRDGKTVLVDVTASWCLTCKVNELTTLDTAVVQARLAQPGTVRMRADWSRPDPVISAFLQRFSRFGIPLDAVFGPHQPGGEALPELLTAGIVVQALDGAAIRQTDLANTMP</sequence>
<feature type="transmembrane region" description="Helical" evidence="7">
    <location>
        <begin position="371"/>
        <end position="391"/>
    </location>
</feature>
<evidence type="ECO:0000256" key="5">
    <source>
        <dbReference type="ARBA" id="ARBA00023136"/>
    </source>
</evidence>
<protein>
    <submittedName>
        <fullName evidence="11">Thioredoxin family protein</fullName>
    </submittedName>
</protein>
<dbReference type="PANTHER" id="PTHR32234:SF3">
    <property type="entry name" value="SUPPRESSION OF COPPER SENSITIVITY PROTEIN"/>
    <property type="match status" value="1"/>
</dbReference>
<dbReference type="AlphaFoldDB" id="A0AA41Z4Q7"/>
<evidence type="ECO:0000256" key="6">
    <source>
        <dbReference type="ARBA" id="ARBA00023284"/>
    </source>
</evidence>
<dbReference type="Proteomes" id="UP001165667">
    <property type="component" value="Unassembled WGS sequence"/>
</dbReference>
<dbReference type="InterPro" id="IPR003834">
    <property type="entry name" value="Cyt_c_assmbl_TM_dom"/>
</dbReference>
<evidence type="ECO:0000313" key="12">
    <source>
        <dbReference type="Proteomes" id="UP001165667"/>
    </source>
</evidence>
<dbReference type="GO" id="GO:0017004">
    <property type="term" value="P:cytochrome complex assembly"/>
    <property type="evidence" value="ECO:0007669"/>
    <property type="project" value="UniProtKB-KW"/>
</dbReference>
<keyword evidence="5 7" id="KW-0472">Membrane</keyword>
<evidence type="ECO:0000313" key="11">
    <source>
        <dbReference type="EMBL" id="MCW6510433.1"/>
    </source>
</evidence>
<evidence type="ECO:0000256" key="1">
    <source>
        <dbReference type="ARBA" id="ARBA00004141"/>
    </source>
</evidence>
<keyword evidence="2 7" id="KW-0812">Transmembrane</keyword>
<keyword evidence="6" id="KW-0676">Redox-active center</keyword>
<feature type="transmembrane region" description="Helical" evidence="7">
    <location>
        <begin position="411"/>
        <end position="441"/>
    </location>
</feature>
<dbReference type="SUPFAM" id="SSF52833">
    <property type="entry name" value="Thioredoxin-like"/>
    <property type="match status" value="1"/>
</dbReference>
<keyword evidence="8" id="KW-0732">Signal</keyword>
<dbReference type="GO" id="GO:0045454">
    <property type="term" value="P:cell redox homeostasis"/>
    <property type="evidence" value="ECO:0007669"/>
    <property type="project" value="TreeGrafter"/>
</dbReference>
<dbReference type="Pfam" id="PF13899">
    <property type="entry name" value="Thioredoxin_7"/>
    <property type="match status" value="1"/>
</dbReference>
<keyword evidence="3" id="KW-0201">Cytochrome c-type biogenesis</keyword>
<feature type="transmembrane region" description="Helical" evidence="7">
    <location>
        <begin position="489"/>
        <end position="508"/>
    </location>
</feature>
<dbReference type="InterPro" id="IPR036249">
    <property type="entry name" value="Thioredoxin-like_sf"/>
</dbReference>
<dbReference type="GO" id="GO:0015035">
    <property type="term" value="F:protein-disulfide reductase activity"/>
    <property type="evidence" value="ECO:0007669"/>
    <property type="project" value="TreeGrafter"/>
</dbReference>
<dbReference type="Pfam" id="PF11412">
    <property type="entry name" value="DsbD_N"/>
    <property type="match status" value="1"/>
</dbReference>
<dbReference type="CDD" id="cd02953">
    <property type="entry name" value="DsbDgamma"/>
    <property type="match status" value="1"/>
</dbReference>
<organism evidence="11 12">
    <name type="scientific">Lichenifustis flavocetrariae</name>
    <dbReference type="NCBI Taxonomy" id="2949735"/>
    <lineage>
        <taxon>Bacteria</taxon>
        <taxon>Pseudomonadati</taxon>
        <taxon>Pseudomonadota</taxon>
        <taxon>Alphaproteobacteria</taxon>
        <taxon>Hyphomicrobiales</taxon>
        <taxon>Lichenihabitantaceae</taxon>
        <taxon>Lichenifustis</taxon>
    </lineage>
</organism>
<evidence type="ECO:0000256" key="2">
    <source>
        <dbReference type="ARBA" id="ARBA00022692"/>
    </source>
</evidence>
<dbReference type="PANTHER" id="PTHR32234">
    <property type="entry name" value="THIOL:DISULFIDE INTERCHANGE PROTEIN DSBD"/>
    <property type="match status" value="1"/>
</dbReference>
<evidence type="ECO:0000259" key="10">
    <source>
        <dbReference type="Pfam" id="PF11412"/>
    </source>
</evidence>